<dbReference type="Proteomes" id="UP001165143">
    <property type="component" value="Unassembled WGS sequence"/>
</dbReference>
<evidence type="ECO:0000313" key="1">
    <source>
        <dbReference type="EMBL" id="GLW55084.1"/>
    </source>
</evidence>
<organism evidence="1 2">
    <name type="scientific">Kitasatospora phosalacinea</name>
    <dbReference type="NCBI Taxonomy" id="2065"/>
    <lineage>
        <taxon>Bacteria</taxon>
        <taxon>Bacillati</taxon>
        <taxon>Actinomycetota</taxon>
        <taxon>Actinomycetes</taxon>
        <taxon>Kitasatosporales</taxon>
        <taxon>Streptomycetaceae</taxon>
        <taxon>Kitasatospora</taxon>
    </lineage>
</organism>
<dbReference type="EMBL" id="BSRX01000016">
    <property type="protein sequence ID" value="GLW55084.1"/>
    <property type="molecule type" value="Genomic_DNA"/>
</dbReference>
<dbReference type="AlphaFoldDB" id="A0A9W6PHL1"/>
<accession>A0A9W6PHL1</accession>
<proteinExistence type="predicted"/>
<protein>
    <submittedName>
        <fullName evidence="1">Uncharacterized protein</fullName>
    </submittedName>
</protein>
<gene>
    <name evidence="1" type="ORF">Kpho01_30950</name>
</gene>
<sequence length="89" mass="9468">MEPDCVSPVIVRPWTAGIRWLPFCTRSRPIGGRCLPQPVQFLMFLNPPLPPGPVRVRAPLKANRGGAAAAGRAKAASPTGPPGFWVVVS</sequence>
<evidence type="ECO:0000313" key="2">
    <source>
        <dbReference type="Proteomes" id="UP001165143"/>
    </source>
</evidence>
<reference evidence="1" key="1">
    <citation type="submission" date="2023-02" db="EMBL/GenBank/DDBJ databases">
        <title>Kitasatospora phosalacinea NBRC 14362.</title>
        <authorList>
            <person name="Ichikawa N."/>
            <person name="Sato H."/>
            <person name="Tonouchi N."/>
        </authorList>
    </citation>
    <scope>NUCLEOTIDE SEQUENCE</scope>
    <source>
        <strain evidence="1">NBRC 14362</strain>
    </source>
</reference>
<name>A0A9W6PHL1_9ACTN</name>
<comment type="caution">
    <text evidence="1">The sequence shown here is derived from an EMBL/GenBank/DDBJ whole genome shotgun (WGS) entry which is preliminary data.</text>
</comment>